<reference evidence="6 7" key="1">
    <citation type="journal article" date="2011" name="J. Bacteriol.">
        <title>Complete genome sequence of the type strain Cupriavidus necator N-1.</title>
        <authorList>
            <person name="Poehlein A."/>
            <person name="Kusian B."/>
            <person name="Friedrich B."/>
            <person name="Daniel R."/>
            <person name="Bowien B."/>
        </authorList>
    </citation>
    <scope>NUCLEOTIDE SEQUENCE [LARGE SCALE GENOMIC DNA]</scope>
    <source>
        <strain evidence="7">ATCC 43291 / DSM 13513 / CCUG 52238 / LMG 8453 / N-1</strain>
    </source>
</reference>
<dbReference type="HOGENOM" id="CLU_039613_16_2_4"/>
<gene>
    <name evidence="6" type="ordered locus">CNE_2c24140</name>
</gene>
<dbReference type="InterPro" id="IPR036388">
    <property type="entry name" value="WH-like_DNA-bd_sf"/>
</dbReference>
<dbReference type="PANTHER" id="PTHR30537:SF80">
    <property type="entry name" value="TRANSCRIPTIONAL REGULATOR"/>
    <property type="match status" value="1"/>
</dbReference>
<dbReference type="InterPro" id="IPR058163">
    <property type="entry name" value="LysR-type_TF_proteobact-type"/>
</dbReference>
<dbReference type="EMBL" id="CP002878">
    <property type="protein sequence ID" value="AEI81361.1"/>
    <property type="molecule type" value="Genomic_DNA"/>
</dbReference>
<dbReference type="SUPFAM" id="SSF46785">
    <property type="entry name" value="Winged helix' DNA-binding domain"/>
    <property type="match status" value="1"/>
</dbReference>
<dbReference type="Pfam" id="PF03466">
    <property type="entry name" value="LysR_substrate"/>
    <property type="match status" value="1"/>
</dbReference>
<evidence type="ECO:0000256" key="3">
    <source>
        <dbReference type="ARBA" id="ARBA00023125"/>
    </source>
</evidence>
<organism evidence="6 7">
    <name type="scientific">Cupriavidus necator (strain ATCC 43291 / DSM 13513 / CCUG 52238 / LMG 8453 / N-1)</name>
    <name type="common">Ralstonia eutropha</name>
    <dbReference type="NCBI Taxonomy" id="1042878"/>
    <lineage>
        <taxon>Bacteria</taxon>
        <taxon>Pseudomonadati</taxon>
        <taxon>Pseudomonadota</taxon>
        <taxon>Betaproteobacteria</taxon>
        <taxon>Burkholderiales</taxon>
        <taxon>Burkholderiaceae</taxon>
        <taxon>Cupriavidus</taxon>
    </lineage>
</organism>
<dbReference type="GO" id="GO:0003677">
    <property type="term" value="F:DNA binding"/>
    <property type="evidence" value="ECO:0007669"/>
    <property type="project" value="UniProtKB-KW"/>
</dbReference>
<accession>F8GMD3</accession>
<dbReference type="AlphaFoldDB" id="F8GMD3"/>
<evidence type="ECO:0000313" key="6">
    <source>
        <dbReference type="EMBL" id="AEI81361.1"/>
    </source>
</evidence>
<dbReference type="InterPro" id="IPR005119">
    <property type="entry name" value="LysR_subst-bd"/>
</dbReference>
<evidence type="ECO:0000256" key="4">
    <source>
        <dbReference type="ARBA" id="ARBA00023163"/>
    </source>
</evidence>
<evidence type="ECO:0000256" key="2">
    <source>
        <dbReference type="ARBA" id="ARBA00023015"/>
    </source>
</evidence>
<dbReference type="InterPro" id="IPR000847">
    <property type="entry name" value="LysR_HTH_N"/>
</dbReference>
<keyword evidence="2" id="KW-0805">Transcription regulation</keyword>
<keyword evidence="4" id="KW-0804">Transcription</keyword>
<protein>
    <submittedName>
        <fullName evidence="6">Transcriptional regulator LysR family</fullName>
    </submittedName>
</protein>
<dbReference type="Proteomes" id="UP000006798">
    <property type="component" value="Chromosome 2"/>
</dbReference>
<dbReference type="InterPro" id="IPR036390">
    <property type="entry name" value="WH_DNA-bd_sf"/>
</dbReference>
<dbReference type="FunFam" id="1.10.10.10:FF:000001">
    <property type="entry name" value="LysR family transcriptional regulator"/>
    <property type="match status" value="1"/>
</dbReference>
<evidence type="ECO:0000256" key="1">
    <source>
        <dbReference type="ARBA" id="ARBA00009437"/>
    </source>
</evidence>
<evidence type="ECO:0000313" key="7">
    <source>
        <dbReference type="Proteomes" id="UP000006798"/>
    </source>
</evidence>
<sequence>MDTIRAMQVFVRAVELGSLSAVAREQQSTQPTISKVVAALEKDMGVRLLERSTTSLSPTEAGRRFYERARRVLDEYGEAVSDARGMSGHPAGRVRVSAPASFGVLRLNALVLAFQQRYPEVEVELLFDDRFVDLVEEGVDIAVRLGASLPPNVVARRIAVSPRLLVASPDYLARHPRIRQPADLARHQILRFTWLAAGDEIVLDGPGGQAPVSAPCRYRVNNSLAMRESFLAGVGFGMTPAWLVQDLLDSGALQHVLPRWSGPAQEAFLVYPSRRYQPARVRVLLDYLAQAIAGLPGLTRCAASLGL</sequence>
<dbReference type="GeneID" id="34305733"/>
<dbReference type="SUPFAM" id="SSF53850">
    <property type="entry name" value="Periplasmic binding protein-like II"/>
    <property type="match status" value="1"/>
</dbReference>
<feature type="domain" description="HTH lysR-type" evidence="5">
    <location>
        <begin position="1"/>
        <end position="59"/>
    </location>
</feature>
<dbReference type="CDD" id="cd08422">
    <property type="entry name" value="PBP2_CrgA_like"/>
    <property type="match status" value="1"/>
</dbReference>
<comment type="similarity">
    <text evidence="1">Belongs to the LysR transcriptional regulatory family.</text>
</comment>
<dbReference type="RefSeq" id="WP_013954030.1">
    <property type="nucleotide sequence ID" value="NC_015723.1"/>
</dbReference>
<keyword evidence="3" id="KW-0238">DNA-binding</keyword>
<dbReference type="Gene3D" id="1.10.10.10">
    <property type="entry name" value="Winged helix-like DNA-binding domain superfamily/Winged helix DNA-binding domain"/>
    <property type="match status" value="1"/>
</dbReference>
<dbReference type="PANTHER" id="PTHR30537">
    <property type="entry name" value="HTH-TYPE TRANSCRIPTIONAL REGULATOR"/>
    <property type="match status" value="1"/>
</dbReference>
<dbReference type="KEGG" id="cnc:CNE_2c24140"/>
<proteinExistence type="inferred from homology"/>
<dbReference type="Pfam" id="PF00126">
    <property type="entry name" value="HTH_1"/>
    <property type="match status" value="1"/>
</dbReference>
<dbReference type="GO" id="GO:0003700">
    <property type="term" value="F:DNA-binding transcription factor activity"/>
    <property type="evidence" value="ECO:0007669"/>
    <property type="project" value="InterPro"/>
</dbReference>
<name>F8GMD3_CUPNN</name>
<evidence type="ECO:0000259" key="5">
    <source>
        <dbReference type="PROSITE" id="PS50931"/>
    </source>
</evidence>
<dbReference type="PROSITE" id="PS50931">
    <property type="entry name" value="HTH_LYSR"/>
    <property type="match status" value="1"/>
</dbReference>
<dbReference type="Gene3D" id="3.40.190.290">
    <property type="match status" value="1"/>
</dbReference>